<sequence length="753" mass="80787">MRRSTNRLTRLLVAGMVVFTAVLSLLFLLPAARTSTAHASISGFVTRSGSHLQLNGSNFRFAGTNIYWLGLDENVGGVNYPTQFRVDDALATAQEMGANVVRSHTLGISTGCSLCVEPSLGVFNQTALQHMDYAIKAAGDHGIRLIIPFTDNYHYFHGGKHNFTDWRGISDENQFYTNSTVIGDFEQYISTLLNHVNTYTGVAWKDDPTVMAWETGNEIIPPDNWTETIASYIKSVDHNHLVLDGHSGPASSEYSLPDVDMYTMHYYPMSVSWLQSYAQAVSAAGKVFYVGEYGWNSGDPLNTFLSDIENSNTAGDTFWSLFPHADTSGYVQHNDGYTLHYPGDDSNMRSAAQLLRTHAYKMQGRSVPPDGTPPAPLITSVSGNQIAWRGSAGGDTYSIERASSSNGPWTVVCNRCVTDNNAPWTDSSQPGSGPIFYRARAYNLSGGAGSYSLIWQVGVGNISGGGGGSGTTVVDNLNDFSNIAAHSANLTFDGTNTQYFNNDQSRLTRSATSAEWAVWQLSGMTSFQADTYFWPGQTGVSDFQFFVSADNKTYTAISPQVSNLGGNWTHIQYTLSVPNGTNYVKVVFPTNATNAWDPQIAQVTYTGSGTTGTPTPTPTSTPTNTPTPTPTNTPTPTPTPTSTPIAGGSCSVAYSITNQWSGGFNGNVNITNTGSTTINNWTLVFSFPSGQQVTSGWNGTFSQQGAQVTVTNASYNSSIAAGASTSIGFSASFTNNNNNPTAFTLNGSSCTVS</sequence>
<evidence type="ECO:0000256" key="6">
    <source>
        <dbReference type="ARBA" id="ARBA00022801"/>
    </source>
</evidence>
<dbReference type="PANTHER" id="PTHR31451">
    <property type="match status" value="1"/>
</dbReference>
<dbReference type="GO" id="GO:0030247">
    <property type="term" value="F:polysaccharide binding"/>
    <property type="evidence" value="ECO:0007669"/>
    <property type="project" value="UniProtKB-UniRule"/>
</dbReference>
<dbReference type="Pfam" id="PF26410">
    <property type="entry name" value="GH5_mannosidase"/>
    <property type="match status" value="1"/>
</dbReference>
<dbReference type="InterPro" id="IPR012291">
    <property type="entry name" value="CBM2_carb-bd_dom_sf"/>
</dbReference>
<evidence type="ECO:0000256" key="7">
    <source>
        <dbReference type="ARBA" id="ARBA00023295"/>
    </source>
</evidence>
<dbReference type="RefSeq" id="WP_246035665.1">
    <property type="nucleotide sequence ID" value="NZ_BIFS01000002.1"/>
</dbReference>
<keyword evidence="11" id="KW-1185">Reference proteome</keyword>
<evidence type="ECO:0000256" key="4">
    <source>
        <dbReference type="ARBA" id="ARBA00022525"/>
    </source>
</evidence>
<feature type="compositionally biased region" description="Pro residues" evidence="8">
    <location>
        <begin position="615"/>
        <end position="641"/>
    </location>
</feature>
<dbReference type="GO" id="GO:0005576">
    <property type="term" value="C:extracellular region"/>
    <property type="evidence" value="ECO:0007669"/>
    <property type="project" value="UniProtKB-SubCell"/>
</dbReference>
<dbReference type="GO" id="GO:0005975">
    <property type="term" value="P:carbohydrate metabolic process"/>
    <property type="evidence" value="ECO:0007669"/>
    <property type="project" value="InterPro"/>
</dbReference>
<dbReference type="GO" id="GO:0016985">
    <property type="term" value="F:mannan endo-1,4-beta-mannosidase activity"/>
    <property type="evidence" value="ECO:0007669"/>
    <property type="project" value="TreeGrafter"/>
</dbReference>
<evidence type="ECO:0000259" key="9">
    <source>
        <dbReference type="PROSITE" id="PS51173"/>
    </source>
</evidence>
<comment type="catalytic activity">
    <reaction evidence="1">
        <text>Endohydrolysis of (1-&gt;4)-beta-D-glucosidic linkages in cellulose, lichenin and cereal beta-D-glucans.</text>
        <dbReference type="EC" id="3.2.1.4"/>
    </reaction>
</comment>
<evidence type="ECO:0000256" key="3">
    <source>
        <dbReference type="ARBA" id="ARBA00004613"/>
    </source>
</evidence>
<proteinExistence type="predicted"/>
<evidence type="ECO:0000313" key="11">
    <source>
        <dbReference type="Proteomes" id="UP000287188"/>
    </source>
</evidence>
<evidence type="ECO:0000256" key="1">
    <source>
        <dbReference type="ARBA" id="ARBA00000966"/>
    </source>
</evidence>
<dbReference type="Pfam" id="PF00553">
    <property type="entry name" value="CBM_2"/>
    <property type="match status" value="1"/>
</dbReference>
<evidence type="ECO:0000256" key="8">
    <source>
        <dbReference type="SAM" id="MobiDB-lite"/>
    </source>
</evidence>
<keyword evidence="6" id="KW-0378">Hydrolase</keyword>
<keyword evidence="5" id="KW-0732">Signal</keyword>
<comment type="caution">
    <text evidence="10">The sequence shown here is derived from an EMBL/GenBank/DDBJ whole genome shotgun (WGS) entry which is preliminary data.</text>
</comment>
<dbReference type="PROSITE" id="PS51173">
    <property type="entry name" value="CBM2"/>
    <property type="match status" value="1"/>
</dbReference>
<dbReference type="Gene3D" id="2.60.40.290">
    <property type="match status" value="1"/>
</dbReference>
<dbReference type="InterPro" id="IPR001919">
    <property type="entry name" value="CBD2"/>
</dbReference>
<dbReference type="SUPFAM" id="SSF51445">
    <property type="entry name" value="(Trans)glycosidases"/>
    <property type="match status" value="1"/>
</dbReference>
<dbReference type="SMART" id="SM00637">
    <property type="entry name" value="CBD_II"/>
    <property type="match status" value="1"/>
</dbReference>
<dbReference type="InterPro" id="IPR017853">
    <property type="entry name" value="GH"/>
</dbReference>
<comment type="subcellular location">
    <subcellularLocation>
        <location evidence="3">Secreted</location>
    </subcellularLocation>
</comment>
<dbReference type="Gene3D" id="3.20.20.80">
    <property type="entry name" value="Glycosidases"/>
    <property type="match status" value="1"/>
</dbReference>
<dbReference type="InterPro" id="IPR001547">
    <property type="entry name" value="Glyco_hydro_5"/>
</dbReference>
<reference evidence="11" key="1">
    <citation type="submission" date="2018-12" db="EMBL/GenBank/DDBJ databases">
        <title>Tengunoibacter tsumagoiensis gen. nov., sp. nov., Dictyobacter kobayashii sp. nov., D. alpinus sp. nov., and D. joshuensis sp. nov. and description of Dictyobacteraceae fam. nov. within the order Ktedonobacterales isolated from Tengu-no-mugimeshi.</title>
        <authorList>
            <person name="Wang C.M."/>
            <person name="Zheng Y."/>
            <person name="Sakai Y."/>
            <person name="Toyoda A."/>
            <person name="Minakuchi Y."/>
            <person name="Abe K."/>
            <person name="Yokota A."/>
            <person name="Yabe S."/>
        </authorList>
    </citation>
    <scope>NUCLEOTIDE SEQUENCE [LARGE SCALE GENOMIC DNA]</scope>
    <source>
        <strain evidence="11">Uno11</strain>
    </source>
</reference>
<keyword evidence="4" id="KW-0964">Secreted</keyword>
<feature type="domain" description="CBM2" evidence="9">
    <location>
        <begin position="643"/>
        <end position="753"/>
    </location>
</feature>
<dbReference type="InterPro" id="IPR008965">
    <property type="entry name" value="CBM2/CBM3_carb-bd_dom_sf"/>
</dbReference>
<dbReference type="InterPro" id="IPR045053">
    <property type="entry name" value="MAN-like"/>
</dbReference>
<dbReference type="AlphaFoldDB" id="A0A402AWK9"/>
<organism evidence="10 11">
    <name type="scientific">Dictyobacter kobayashii</name>
    <dbReference type="NCBI Taxonomy" id="2014872"/>
    <lineage>
        <taxon>Bacteria</taxon>
        <taxon>Bacillati</taxon>
        <taxon>Chloroflexota</taxon>
        <taxon>Ktedonobacteria</taxon>
        <taxon>Ktedonobacterales</taxon>
        <taxon>Dictyobacteraceae</taxon>
        <taxon>Dictyobacter</taxon>
    </lineage>
</organism>
<dbReference type="Proteomes" id="UP000287188">
    <property type="component" value="Unassembled WGS sequence"/>
</dbReference>
<evidence type="ECO:0000256" key="2">
    <source>
        <dbReference type="ARBA" id="ARBA00001678"/>
    </source>
</evidence>
<dbReference type="SUPFAM" id="SSF49384">
    <property type="entry name" value="Carbohydrate-binding domain"/>
    <property type="match status" value="1"/>
</dbReference>
<evidence type="ECO:0000313" key="10">
    <source>
        <dbReference type="EMBL" id="GCE23477.1"/>
    </source>
</evidence>
<dbReference type="PANTHER" id="PTHR31451:SF39">
    <property type="entry name" value="MANNAN ENDO-1,4-BETA-MANNOSIDASE 1"/>
    <property type="match status" value="1"/>
</dbReference>
<evidence type="ECO:0000256" key="5">
    <source>
        <dbReference type="ARBA" id="ARBA00022729"/>
    </source>
</evidence>
<feature type="region of interest" description="Disordered" evidence="8">
    <location>
        <begin position="606"/>
        <end position="643"/>
    </location>
</feature>
<accession>A0A402AWK9</accession>
<dbReference type="EMBL" id="BIFS01000002">
    <property type="protein sequence ID" value="GCE23477.1"/>
    <property type="molecule type" value="Genomic_DNA"/>
</dbReference>
<name>A0A402AWK9_9CHLR</name>
<comment type="catalytic activity">
    <reaction evidence="2">
        <text>Random hydrolysis of (1-&gt;4)-beta-D-mannosidic linkages in mannans, galactomannans and glucomannans.</text>
        <dbReference type="EC" id="3.2.1.78"/>
    </reaction>
</comment>
<gene>
    <name evidence="10" type="ORF">KDK_72770</name>
</gene>
<protein>
    <recommendedName>
        <fullName evidence="9">CBM2 domain-containing protein</fullName>
    </recommendedName>
</protein>
<keyword evidence="7" id="KW-0326">Glycosidase</keyword>